<keyword evidence="2" id="KW-0812">Transmembrane</keyword>
<dbReference type="InterPro" id="IPR051560">
    <property type="entry name" value="MAM_domain-containing"/>
</dbReference>
<feature type="signal peptide" evidence="3">
    <location>
        <begin position="1"/>
        <end position="28"/>
    </location>
</feature>
<dbReference type="PANTHER" id="PTHR23282:SF101">
    <property type="entry name" value="MAM DOMAIN-CONTAINING PROTEIN"/>
    <property type="match status" value="1"/>
</dbReference>
<evidence type="ECO:0000259" key="4">
    <source>
        <dbReference type="PROSITE" id="PS50060"/>
    </source>
</evidence>
<reference evidence="5" key="1">
    <citation type="submission" date="2021-02" db="EMBL/GenBank/DDBJ databases">
        <authorList>
            <person name="Nowell W R."/>
        </authorList>
    </citation>
    <scope>NUCLEOTIDE SEQUENCE</scope>
</reference>
<dbReference type="Pfam" id="PF00629">
    <property type="entry name" value="MAM"/>
    <property type="match status" value="2"/>
</dbReference>
<dbReference type="PROSITE" id="PS50060">
    <property type="entry name" value="MAM_2"/>
    <property type="match status" value="2"/>
</dbReference>
<evidence type="ECO:0000313" key="6">
    <source>
        <dbReference type="Proteomes" id="UP000663851"/>
    </source>
</evidence>
<dbReference type="GO" id="GO:0016020">
    <property type="term" value="C:membrane"/>
    <property type="evidence" value="ECO:0007669"/>
    <property type="project" value="InterPro"/>
</dbReference>
<keyword evidence="3" id="KW-0732">Signal</keyword>
<evidence type="ECO:0000256" key="2">
    <source>
        <dbReference type="SAM" id="Phobius"/>
    </source>
</evidence>
<feature type="transmembrane region" description="Helical" evidence="2">
    <location>
        <begin position="608"/>
        <end position="630"/>
    </location>
</feature>
<dbReference type="InterPro" id="IPR013320">
    <property type="entry name" value="ConA-like_dom_sf"/>
</dbReference>
<feature type="domain" description="MAM" evidence="4">
    <location>
        <begin position="205"/>
        <end position="412"/>
    </location>
</feature>
<dbReference type="PANTHER" id="PTHR23282">
    <property type="entry name" value="APICAL ENDOSOMAL GLYCOPROTEIN PRECURSOR"/>
    <property type="match status" value="1"/>
</dbReference>
<dbReference type="Proteomes" id="UP000663851">
    <property type="component" value="Unassembled WGS sequence"/>
</dbReference>
<protein>
    <recommendedName>
        <fullName evidence="4">MAM domain-containing protein</fullName>
    </recommendedName>
</protein>
<comment type="caution">
    <text evidence="5">The sequence shown here is derived from an EMBL/GenBank/DDBJ whole genome shotgun (WGS) entry which is preliminary data.</text>
</comment>
<dbReference type="SMART" id="SM00137">
    <property type="entry name" value="MAM"/>
    <property type="match status" value="2"/>
</dbReference>
<keyword evidence="2" id="KW-0472">Membrane</keyword>
<name>A0A820DP75_9BILA</name>
<keyword evidence="2" id="KW-1133">Transmembrane helix</keyword>
<dbReference type="Gene3D" id="2.60.120.200">
    <property type="match status" value="2"/>
</dbReference>
<evidence type="ECO:0000256" key="3">
    <source>
        <dbReference type="SAM" id="SignalP"/>
    </source>
</evidence>
<evidence type="ECO:0000256" key="1">
    <source>
        <dbReference type="SAM" id="MobiDB-lite"/>
    </source>
</evidence>
<dbReference type="SUPFAM" id="SSF49899">
    <property type="entry name" value="Concanavalin A-like lectins/glucanases"/>
    <property type="match status" value="2"/>
</dbReference>
<evidence type="ECO:0000313" key="5">
    <source>
        <dbReference type="EMBL" id="CAF4234561.1"/>
    </source>
</evidence>
<accession>A0A820DP75</accession>
<feature type="domain" description="MAM" evidence="4">
    <location>
        <begin position="34"/>
        <end position="179"/>
    </location>
</feature>
<sequence>MMAKIQQLTRSLVVKIVLLYYLTINNHGSVCPTVTCNFEIDECNWKLNSTWKMYPSGSTPDTASSGPTMDHTTGNGNYARFMARVLSESDRFGVMNTSTSLSQPAAFSFWYFMHGNQIGTLGLMVNDQTLWEKTGRQGLPVWHQANVTLPMGADINIKFVANRTGSGRSSDIAIDDIVLQGEAISISTRTPRPISTTTPRTRYNASCDFDVNKELCGWKSDTNYGWKVIRQREVNSSIGPSSDYSSIMRSNVDNKLCQIPYDEKGPQYYCIINLKRNRCKGSDNKWIDCRDGGFVQIQSGEFDQAGERSQFDSPILDALSDEGCVQFHYNIAGSDNDELNVYVEDYWSGRKSCMWHKNGSTVPNRWITAEAPLKLKKDEKYKIVFEARKGTTGGTGLVSLDHIIVSSKACSGTYPVEECPFEEVTTSTANIMITSDNPDMITTEMDTTVDTSTSTIFIETTVTTSTSIATTTTTTTSTTSTTSTTTTSTATSTTTTTTTTSTTSTTTTTATTTTTSTTSTTTTTSINITAFQSTIATTKVDASTTPTLTSENSDMISFSLSTSDLVTSEMFSTTTTSSTYVSTFATNNNTDIEGQESTTSPVSPKKSLFLPIFLGLLAVVLIILIVTGYIKRDALCERVARRSNTSETTATVYLDLSEPDGYVRFDNNRDRSSSA</sequence>
<dbReference type="InterPro" id="IPR000998">
    <property type="entry name" value="MAM_dom"/>
</dbReference>
<organism evidence="5 6">
    <name type="scientific">Rotaria socialis</name>
    <dbReference type="NCBI Taxonomy" id="392032"/>
    <lineage>
        <taxon>Eukaryota</taxon>
        <taxon>Metazoa</taxon>
        <taxon>Spiralia</taxon>
        <taxon>Gnathifera</taxon>
        <taxon>Rotifera</taxon>
        <taxon>Eurotatoria</taxon>
        <taxon>Bdelloidea</taxon>
        <taxon>Philodinida</taxon>
        <taxon>Philodinidae</taxon>
        <taxon>Rotaria</taxon>
    </lineage>
</organism>
<proteinExistence type="predicted"/>
<gene>
    <name evidence="5" type="ORF">HFQ381_LOCUS9447</name>
</gene>
<dbReference type="EMBL" id="CAJOBO010000497">
    <property type="protein sequence ID" value="CAF4234561.1"/>
    <property type="molecule type" value="Genomic_DNA"/>
</dbReference>
<feature type="chain" id="PRO_5033041060" description="MAM domain-containing protein" evidence="3">
    <location>
        <begin position="29"/>
        <end position="675"/>
    </location>
</feature>
<dbReference type="CDD" id="cd06263">
    <property type="entry name" value="MAM"/>
    <property type="match status" value="2"/>
</dbReference>
<dbReference type="AlphaFoldDB" id="A0A820DP75"/>
<feature type="region of interest" description="Disordered" evidence="1">
    <location>
        <begin position="473"/>
        <end position="516"/>
    </location>
</feature>